<organism evidence="6">
    <name type="scientific">Xenopsylla cheopis</name>
    <name type="common">Oriental rat flea</name>
    <name type="synonym">Pulex cheopis</name>
    <dbReference type="NCBI Taxonomy" id="163159"/>
    <lineage>
        <taxon>Eukaryota</taxon>
        <taxon>Metazoa</taxon>
        <taxon>Ecdysozoa</taxon>
        <taxon>Arthropoda</taxon>
        <taxon>Hexapoda</taxon>
        <taxon>Insecta</taxon>
        <taxon>Pterygota</taxon>
        <taxon>Neoptera</taxon>
        <taxon>Endopterygota</taxon>
        <taxon>Siphonaptera</taxon>
        <taxon>Pulicidae</taxon>
        <taxon>Xenopsyllinae</taxon>
        <taxon>Xenopsylla</taxon>
    </lineage>
</organism>
<dbReference type="PANTHER" id="PTHR31661">
    <property type="entry name" value="SIMILAR TO CDNA SEQUENCE BC052040"/>
    <property type="match status" value="1"/>
</dbReference>
<dbReference type="EMBL" id="GIIL01004595">
    <property type="protein sequence ID" value="NOV48321.1"/>
    <property type="molecule type" value="Transcribed_RNA"/>
</dbReference>
<dbReference type="GO" id="GO:0005634">
    <property type="term" value="C:nucleus"/>
    <property type="evidence" value="ECO:0007669"/>
    <property type="project" value="UniProtKB-SubCell"/>
</dbReference>
<evidence type="ECO:0000256" key="5">
    <source>
        <dbReference type="ARBA" id="ARBA00023480"/>
    </source>
</evidence>
<evidence type="ECO:0000256" key="1">
    <source>
        <dbReference type="ARBA" id="ARBA00004123"/>
    </source>
</evidence>
<keyword evidence="4" id="KW-0539">Nucleus</keyword>
<evidence type="ECO:0000256" key="3">
    <source>
        <dbReference type="ARBA" id="ARBA00022490"/>
    </source>
</evidence>
<dbReference type="AlphaFoldDB" id="A0A6M2DT18"/>
<comment type="subcellular location">
    <subcellularLocation>
        <location evidence="2">Cytoplasm</location>
    </subcellularLocation>
    <subcellularLocation>
        <location evidence="1">Nucleus</location>
    </subcellularLocation>
</comment>
<name>A0A6M2DT18_XENCH</name>
<evidence type="ECO:0000313" key="6">
    <source>
        <dbReference type="EMBL" id="NOV48321.1"/>
    </source>
</evidence>
<keyword evidence="3" id="KW-0963">Cytoplasm</keyword>
<reference evidence="6" key="1">
    <citation type="submission" date="2020-03" db="EMBL/GenBank/DDBJ databases">
        <title>Transcriptomic Profiling of the Digestive Tract of the Rat Flea, Xenopsylla cheopis, Following Blood Feeding and Infection with Yersinia pestis.</title>
        <authorList>
            <person name="Bland D.M."/>
            <person name="Martens C.A."/>
            <person name="Virtaneva K."/>
            <person name="Kanakabandi K."/>
            <person name="Long D."/>
            <person name="Rosenke R."/>
            <person name="Saturday G.A."/>
            <person name="Hoyt F.H."/>
            <person name="Bruno D.P."/>
            <person name="Ribeiro J.M.C."/>
            <person name="Hinnebusch J."/>
        </authorList>
    </citation>
    <scope>NUCLEOTIDE SEQUENCE</scope>
</reference>
<sequence length="272" mass="31491">MDINVYKDIISVIGSHTGLSRDCKKLLVQRFPDVPLKTVSSILSLEYQKKMRKKHVKSKAVAESYMNKFNEGIKIVEIAKEADVAPALVARMILEEYCTIEQSDLQNIGIRRYVSELMKDTTKISDKRLSVEVYEAITFDSLYGPIADCIKRTLGEEYEQKLKSYAIKMNLSFRDELQLRQCGFDKTPDLKLEVPIAVSGHIVNWIESKASFADVETHKAYIKEQFMSYWNRFGPGLVIYWFGFVDHLENKEDTTLFIVRDKFPVDEIQFME</sequence>
<accession>A0A6M2DT18</accession>
<evidence type="ECO:0000256" key="2">
    <source>
        <dbReference type="ARBA" id="ARBA00004496"/>
    </source>
</evidence>
<dbReference type="PANTHER" id="PTHR31661:SF1">
    <property type="entry name" value="CDAN1-INTERACTING NUCLEASE 1"/>
    <property type="match status" value="1"/>
</dbReference>
<protein>
    <recommendedName>
        <fullName evidence="5">CDAN1-interacting nuclease 1</fullName>
    </recommendedName>
</protein>
<dbReference type="InterPro" id="IPR029404">
    <property type="entry name" value="CDIN1"/>
</dbReference>
<dbReference type="Pfam" id="PF14811">
    <property type="entry name" value="TPD"/>
    <property type="match status" value="1"/>
</dbReference>
<dbReference type="GO" id="GO:0005737">
    <property type="term" value="C:cytoplasm"/>
    <property type="evidence" value="ECO:0007669"/>
    <property type="project" value="UniProtKB-SubCell"/>
</dbReference>
<proteinExistence type="predicted"/>
<evidence type="ECO:0000256" key="4">
    <source>
        <dbReference type="ARBA" id="ARBA00023242"/>
    </source>
</evidence>